<dbReference type="Proteomes" id="UP001501410">
    <property type="component" value="Unassembled WGS sequence"/>
</dbReference>
<dbReference type="InterPro" id="IPR001453">
    <property type="entry name" value="MoaB/Mog_dom"/>
</dbReference>
<keyword evidence="4" id="KW-1185">Reference proteome</keyword>
<dbReference type="CDD" id="cd00885">
    <property type="entry name" value="cinA"/>
    <property type="match status" value="1"/>
</dbReference>
<dbReference type="InterPro" id="IPR008136">
    <property type="entry name" value="CinA_C"/>
</dbReference>
<dbReference type="Gene3D" id="3.40.980.10">
    <property type="entry name" value="MoaB/Mog-like domain"/>
    <property type="match status" value="1"/>
</dbReference>
<dbReference type="InterPro" id="IPR041424">
    <property type="entry name" value="CinA_KH"/>
</dbReference>
<dbReference type="NCBIfam" id="TIGR00200">
    <property type="entry name" value="cinA_nterm"/>
    <property type="match status" value="1"/>
</dbReference>
<dbReference type="PANTHER" id="PTHR13939:SF0">
    <property type="entry name" value="NMN AMIDOHYDROLASE-LIKE PROTEIN YFAY"/>
    <property type="match status" value="1"/>
</dbReference>
<evidence type="ECO:0000313" key="4">
    <source>
        <dbReference type="Proteomes" id="UP001501410"/>
    </source>
</evidence>
<reference evidence="4" key="1">
    <citation type="journal article" date="2019" name="Int. J. Syst. Evol. Microbiol.">
        <title>The Global Catalogue of Microorganisms (GCM) 10K type strain sequencing project: providing services to taxonomists for standard genome sequencing and annotation.</title>
        <authorList>
            <consortium name="The Broad Institute Genomics Platform"/>
            <consortium name="The Broad Institute Genome Sequencing Center for Infectious Disease"/>
            <person name="Wu L."/>
            <person name="Ma J."/>
        </authorList>
    </citation>
    <scope>NUCLEOTIDE SEQUENCE [LARGE SCALE GENOMIC DNA]</scope>
    <source>
        <strain evidence="4">JCM 31921</strain>
    </source>
</reference>
<dbReference type="PIRSF" id="PIRSF006728">
    <property type="entry name" value="CinA"/>
    <property type="match status" value="1"/>
</dbReference>
<comment type="caution">
    <text evidence="3">The sequence shown here is derived from an EMBL/GenBank/DDBJ whole genome shotgun (WGS) entry which is preliminary data.</text>
</comment>
<dbReference type="SUPFAM" id="SSF142433">
    <property type="entry name" value="CinA-like"/>
    <property type="match status" value="1"/>
</dbReference>
<gene>
    <name evidence="3" type="ORF">GCM10023092_23590</name>
</gene>
<dbReference type="Pfam" id="PF18146">
    <property type="entry name" value="CinA_KH"/>
    <property type="match status" value="1"/>
</dbReference>
<sequence length="417" mass="45200">MNNTQAIIITIGDELLIGQIVDTNSAWIAQQLNILGISVKERIAVGDTRDAIIEALSEAIPKADLILLTGGLGPTSDDITKPVLCSFFGGKLVVNEDVLAHVTELFRKRNRPIIERNMKQAEVPDNCRVIHNPMGTAPGMLFEQNGKWIVSLPGVPFEMKAMMTETLLPDFATRFGSTQAIVHRNILTIGEGESFLAERISDLEAALPAHIRLAYLPSPMAVKLRLTGTGTDEAALTKEVEHHRDLIAARVQNRLVALEDHPIELLLANALKKQNLTIGLAESCTGGYIGHKLTQINGSSAFFKGGIISYATSAKSDILGIPAAVIEKEGVVSEAIATEMAQAARKLLHSDIGIGITGILSADPYEDKSPVGTIFISVAGPGEIRAKKYQLHYDRVQNKETATQLALYQAFEFIRPE</sequence>
<protein>
    <recommendedName>
        <fullName evidence="1">CinA-like protein</fullName>
    </recommendedName>
</protein>
<dbReference type="RefSeq" id="WP_344827280.1">
    <property type="nucleotide sequence ID" value="NZ_BAABEZ010000022.1"/>
</dbReference>
<proteinExistence type="inferred from homology"/>
<dbReference type="NCBIfam" id="TIGR00177">
    <property type="entry name" value="molyb_syn"/>
    <property type="match status" value="1"/>
</dbReference>
<evidence type="ECO:0000256" key="1">
    <source>
        <dbReference type="HAMAP-Rule" id="MF_00226"/>
    </source>
</evidence>
<evidence type="ECO:0000259" key="2">
    <source>
        <dbReference type="SMART" id="SM00852"/>
    </source>
</evidence>
<evidence type="ECO:0000313" key="3">
    <source>
        <dbReference type="EMBL" id="GAA4457162.1"/>
    </source>
</evidence>
<dbReference type="PANTHER" id="PTHR13939">
    <property type="entry name" value="NICOTINAMIDE-NUCLEOTIDE AMIDOHYDROLASE PNCC"/>
    <property type="match status" value="1"/>
</dbReference>
<dbReference type="EMBL" id="BAABEZ010000022">
    <property type="protein sequence ID" value="GAA4457162.1"/>
    <property type="molecule type" value="Genomic_DNA"/>
</dbReference>
<name>A0ABP8MW91_9BACT</name>
<organism evidence="3 4">
    <name type="scientific">Rurimicrobium arvi</name>
    <dbReference type="NCBI Taxonomy" id="2049916"/>
    <lineage>
        <taxon>Bacteria</taxon>
        <taxon>Pseudomonadati</taxon>
        <taxon>Bacteroidota</taxon>
        <taxon>Chitinophagia</taxon>
        <taxon>Chitinophagales</taxon>
        <taxon>Chitinophagaceae</taxon>
        <taxon>Rurimicrobium</taxon>
    </lineage>
</organism>
<dbReference type="InterPro" id="IPR036425">
    <property type="entry name" value="MoaB/Mog-like_dom_sf"/>
</dbReference>
<dbReference type="InterPro" id="IPR008135">
    <property type="entry name" value="Competence-induced_CinA"/>
</dbReference>
<dbReference type="Gene3D" id="3.90.950.20">
    <property type="entry name" value="CinA-like"/>
    <property type="match status" value="1"/>
</dbReference>
<dbReference type="HAMAP" id="MF_00226_B">
    <property type="entry name" value="CinA_B"/>
    <property type="match status" value="1"/>
</dbReference>
<comment type="similarity">
    <text evidence="1">Belongs to the CinA family.</text>
</comment>
<dbReference type="Pfam" id="PF02464">
    <property type="entry name" value="CinA"/>
    <property type="match status" value="1"/>
</dbReference>
<accession>A0ABP8MW91</accession>
<dbReference type="Pfam" id="PF00994">
    <property type="entry name" value="MoCF_biosynth"/>
    <property type="match status" value="1"/>
</dbReference>
<dbReference type="NCBIfam" id="TIGR00199">
    <property type="entry name" value="PncC_domain"/>
    <property type="match status" value="1"/>
</dbReference>
<dbReference type="InterPro" id="IPR036653">
    <property type="entry name" value="CinA-like_C"/>
</dbReference>
<dbReference type="SUPFAM" id="SSF53218">
    <property type="entry name" value="Molybdenum cofactor biosynthesis proteins"/>
    <property type="match status" value="1"/>
</dbReference>
<dbReference type="InterPro" id="IPR050101">
    <property type="entry name" value="CinA"/>
</dbReference>
<feature type="domain" description="MoaB/Mog" evidence="2">
    <location>
        <begin position="7"/>
        <end position="174"/>
    </location>
</feature>
<dbReference type="SMART" id="SM00852">
    <property type="entry name" value="MoCF_biosynth"/>
    <property type="match status" value="1"/>
</dbReference>